<dbReference type="EMBL" id="BONC01000036">
    <property type="protein sequence ID" value="GIF58744.1"/>
    <property type="molecule type" value="Genomic_DNA"/>
</dbReference>
<keyword evidence="3" id="KW-1185">Reference proteome</keyword>
<dbReference type="InterPro" id="IPR010982">
    <property type="entry name" value="Lambda_DNA-bd_dom_sf"/>
</dbReference>
<accession>A0ABQ4C7I1</accession>
<dbReference type="Gene3D" id="1.10.260.40">
    <property type="entry name" value="lambda repressor-like DNA-binding domains"/>
    <property type="match status" value="1"/>
</dbReference>
<dbReference type="Proteomes" id="UP000624325">
    <property type="component" value="Unassembled WGS sequence"/>
</dbReference>
<evidence type="ECO:0000313" key="3">
    <source>
        <dbReference type="Proteomes" id="UP000624325"/>
    </source>
</evidence>
<organism evidence="2 3">
    <name type="scientific">Asanoa iriomotensis</name>
    <dbReference type="NCBI Taxonomy" id="234613"/>
    <lineage>
        <taxon>Bacteria</taxon>
        <taxon>Bacillati</taxon>
        <taxon>Actinomycetota</taxon>
        <taxon>Actinomycetes</taxon>
        <taxon>Micromonosporales</taxon>
        <taxon>Micromonosporaceae</taxon>
        <taxon>Asanoa</taxon>
    </lineage>
</organism>
<dbReference type="PROSITE" id="PS50943">
    <property type="entry name" value="HTH_CROC1"/>
    <property type="match status" value="1"/>
</dbReference>
<reference evidence="2 3" key="1">
    <citation type="submission" date="2021-01" db="EMBL/GenBank/DDBJ databases">
        <title>Whole genome shotgun sequence of Asanoa iriomotensis NBRC 100142.</title>
        <authorList>
            <person name="Komaki H."/>
            <person name="Tamura T."/>
        </authorList>
    </citation>
    <scope>NUCLEOTIDE SEQUENCE [LARGE SCALE GENOMIC DNA]</scope>
    <source>
        <strain evidence="2 3">NBRC 100142</strain>
    </source>
</reference>
<comment type="caution">
    <text evidence="2">The sequence shown here is derived from an EMBL/GenBank/DDBJ whole genome shotgun (WGS) entry which is preliminary data.</text>
</comment>
<dbReference type="CDD" id="cd00093">
    <property type="entry name" value="HTH_XRE"/>
    <property type="match status" value="1"/>
</dbReference>
<dbReference type="RefSeq" id="WP_203705469.1">
    <property type="nucleotide sequence ID" value="NZ_BAAALU010000002.1"/>
</dbReference>
<evidence type="ECO:0000313" key="2">
    <source>
        <dbReference type="EMBL" id="GIF58744.1"/>
    </source>
</evidence>
<feature type="domain" description="HTH cro/C1-type" evidence="1">
    <location>
        <begin position="19"/>
        <end position="75"/>
    </location>
</feature>
<evidence type="ECO:0000259" key="1">
    <source>
        <dbReference type="PROSITE" id="PS50943"/>
    </source>
</evidence>
<gene>
    <name evidence="2" type="ORF">Air01nite_48390</name>
</gene>
<dbReference type="SMART" id="SM00530">
    <property type="entry name" value="HTH_XRE"/>
    <property type="match status" value="1"/>
</dbReference>
<dbReference type="Pfam" id="PF01381">
    <property type="entry name" value="HTH_3"/>
    <property type="match status" value="1"/>
</dbReference>
<name>A0ABQ4C7I1_9ACTN</name>
<sequence length="136" mass="15059">MATDDSPQAAFARFVRRAVDDAKNARGWTVNDLASETGVGRSTLFRWLAGDWHDYPELAKVQNFCAALDVPVSAAFRALNMPGRTPGATTARPSRVDKDLQVILDRLTDPTVSTAEKRHIREALRRLATRPIRKSA</sequence>
<dbReference type="SUPFAM" id="SSF47413">
    <property type="entry name" value="lambda repressor-like DNA-binding domains"/>
    <property type="match status" value="1"/>
</dbReference>
<dbReference type="InterPro" id="IPR001387">
    <property type="entry name" value="Cro/C1-type_HTH"/>
</dbReference>
<protein>
    <recommendedName>
        <fullName evidence="1">HTH cro/C1-type domain-containing protein</fullName>
    </recommendedName>
</protein>
<proteinExistence type="predicted"/>